<evidence type="ECO:0000313" key="5">
    <source>
        <dbReference type="Ensembl" id="ENSCSAVP00000016709.1"/>
    </source>
</evidence>
<dbReference type="GO" id="GO:0005634">
    <property type="term" value="C:nucleus"/>
    <property type="evidence" value="ECO:0007669"/>
    <property type="project" value="UniProtKB-SubCell"/>
</dbReference>
<keyword evidence="1" id="KW-0238">DNA-binding</keyword>
<dbReference type="Gene3D" id="1.10.260.40">
    <property type="entry name" value="lambda repressor-like DNA-binding domains"/>
    <property type="match status" value="1"/>
</dbReference>
<feature type="region of interest" description="Disordered" evidence="2">
    <location>
        <begin position="1"/>
        <end position="29"/>
    </location>
</feature>
<dbReference type="GO" id="GO:0000978">
    <property type="term" value="F:RNA polymerase II cis-regulatory region sequence-specific DNA binding"/>
    <property type="evidence" value="ECO:0007669"/>
    <property type="project" value="TreeGrafter"/>
</dbReference>
<dbReference type="SUPFAM" id="SSF47413">
    <property type="entry name" value="lambda repressor-like DNA-binding domains"/>
    <property type="match status" value="1"/>
</dbReference>
<dbReference type="GeneTree" id="ENSGT00940000153818"/>
<dbReference type="InterPro" id="IPR039066">
    <property type="entry name" value="HNF-1"/>
</dbReference>
<reference evidence="6" key="1">
    <citation type="submission" date="2003-08" db="EMBL/GenBank/DDBJ databases">
        <authorList>
            <person name="Birren B."/>
            <person name="Nusbaum C."/>
            <person name="Abebe A."/>
            <person name="Abouelleil A."/>
            <person name="Adekoya E."/>
            <person name="Ait-zahra M."/>
            <person name="Allen N."/>
            <person name="Allen T."/>
            <person name="An P."/>
            <person name="Anderson M."/>
            <person name="Anderson S."/>
            <person name="Arachchi H."/>
            <person name="Armbruster J."/>
            <person name="Bachantsang P."/>
            <person name="Baldwin J."/>
            <person name="Barry A."/>
            <person name="Bayul T."/>
            <person name="Blitshsteyn B."/>
            <person name="Bloom T."/>
            <person name="Blye J."/>
            <person name="Boguslavskiy L."/>
            <person name="Borowsky M."/>
            <person name="Boukhgalter B."/>
            <person name="Brunache A."/>
            <person name="Butler J."/>
            <person name="Calixte N."/>
            <person name="Calvo S."/>
            <person name="Camarata J."/>
            <person name="Campo K."/>
            <person name="Chang J."/>
            <person name="Cheshatsang Y."/>
            <person name="Citroen M."/>
            <person name="Collymore A."/>
            <person name="Considine T."/>
            <person name="Cook A."/>
            <person name="Cooke P."/>
            <person name="Corum B."/>
            <person name="Cuomo C."/>
            <person name="David R."/>
            <person name="Dawoe T."/>
            <person name="Degray S."/>
            <person name="Dodge S."/>
            <person name="Dooley K."/>
            <person name="Dorje P."/>
            <person name="Dorjee K."/>
            <person name="Dorris L."/>
            <person name="Duffey N."/>
            <person name="Dupes A."/>
            <person name="Elkins T."/>
            <person name="Engels R."/>
            <person name="Erickson J."/>
            <person name="Farina A."/>
            <person name="Faro S."/>
            <person name="Ferreira P."/>
            <person name="Fischer H."/>
            <person name="Fitzgerald M."/>
            <person name="Foley K."/>
            <person name="Gage D."/>
            <person name="Galagan J."/>
            <person name="Gearin G."/>
            <person name="Gnerre S."/>
            <person name="Gnirke A."/>
            <person name="Goyette A."/>
            <person name="Graham J."/>
            <person name="Grandbois E."/>
            <person name="Gyaltsen K."/>
            <person name="Hafez N."/>
            <person name="Hagopian D."/>
            <person name="Hagos B."/>
            <person name="Hall J."/>
            <person name="Hatcher B."/>
            <person name="Heller A."/>
            <person name="Higgins H."/>
            <person name="Honan T."/>
            <person name="Horn A."/>
            <person name="Houde N."/>
            <person name="Hughes L."/>
            <person name="Hulme W."/>
            <person name="Husby E."/>
            <person name="Iliev I."/>
            <person name="Jaffe D."/>
            <person name="Jones C."/>
            <person name="Kamal M."/>
            <person name="Kamat A."/>
            <person name="Kamvysselis M."/>
            <person name="Karlsson E."/>
            <person name="Kells C."/>
            <person name="Kieu A."/>
            <person name="Kisner P."/>
            <person name="Kodira C."/>
            <person name="Kulbokas E."/>
            <person name="Labutti K."/>
            <person name="Lama D."/>
            <person name="Landers T."/>
            <person name="Leger J."/>
            <person name="Levine S."/>
            <person name="Lewis D."/>
            <person name="Lewis T."/>
            <person name="Lindblad-toh K."/>
            <person name="Liu X."/>
            <person name="Lokyitsang T."/>
            <person name="Lokyitsang Y."/>
            <person name="Lucien O."/>
            <person name="Lui A."/>
            <person name="Ma L.J."/>
            <person name="Mabbitt R."/>
            <person name="Macdonald J."/>
            <person name="Maclean C."/>
            <person name="Major J."/>
            <person name="Manning J."/>
            <person name="Marabella R."/>
            <person name="Maru K."/>
            <person name="Matthews C."/>
            <person name="Mauceli E."/>
            <person name="Mccarthy M."/>
            <person name="Mcdonough S."/>
            <person name="Mcghee T."/>
            <person name="Meldrim J."/>
            <person name="Meneus L."/>
            <person name="Mesirov J."/>
            <person name="Mihalev A."/>
            <person name="Mihova T."/>
            <person name="Mikkelsen T."/>
            <person name="Mlenga V."/>
            <person name="Moru K."/>
            <person name="Mozes J."/>
            <person name="Mulrain L."/>
            <person name="Munson G."/>
            <person name="Naylor J."/>
            <person name="Newes C."/>
            <person name="Nguyen C."/>
            <person name="Nguyen N."/>
            <person name="Nguyen T."/>
            <person name="Nicol R."/>
            <person name="Nielsen C."/>
            <person name="Nizzari M."/>
            <person name="Norbu C."/>
            <person name="Norbu N."/>
            <person name="O'donnell P."/>
            <person name="Okoawo O."/>
            <person name="O'leary S."/>
            <person name="Omotosho B."/>
            <person name="O'neill K."/>
            <person name="Osman S."/>
            <person name="Parker S."/>
            <person name="Perrin D."/>
            <person name="Phunkhang P."/>
            <person name="Piqani B."/>
            <person name="Purcell S."/>
            <person name="Rachupka T."/>
            <person name="Ramasamy U."/>
            <person name="Rameau R."/>
            <person name="Ray V."/>
            <person name="Raymond C."/>
            <person name="Retta R."/>
            <person name="Richardson S."/>
            <person name="Rise C."/>
            <person name="Rodriguez J."/>
            <person name="Rogers J."/>
            <person name="Rogov P."/>
            <person name="Rutman M."/>
            <person name="Schupbach R."/>
            <person name="Seaman C."/>
            <person name="Settipalli S."/>
            <person name="Sharpe T."/>
            <person name="Sheridan J."/>
            <person name="Sherpa N."/>
            <person name="Shi J."/>
            <person name="Smirnov S."/>
            <person name="Smith C."/>
            <person name="Sougnez C."/>
            <person name="Spencer B."/>
            <person name="Stalker J."/>
            <person name="Stange-thomann N."/>
            <person name="Stavropoulos S."/>
            <person name="Stetson K."/>
            <person name="Stone C."/>
            <person name="Stone S."/>
            <person name="Stubbs M."/>
            <person name="Talamas J."/>
            <person name="Tchuinga P."/>
            <person name="Tenzing P."/>
            <person name="Tesfaye S."/>
            <person name="Theodore J."/>
            <person name="Thoulutsang Y."/>
            <person name="Topham K."/>
            <person name="Towey S."/>
            <person name="Tsamla T."/>
            <person name="Tsomo N."/>
            <person name="Vallee D."/>
            <person name="Vassiliev H."/>
            <person name="Venkataraman V."/>
            <person name="Vinson J."/>
            <person name="Vo A."/>
            <person name="Wade C."/>
            <person name="Wang S."/>
            <person name="Wangchuk T."/>
            <person name="Wangdi T."/>
            <person name="Whittaker C."/>
            <person name="Wilkinson J."/>
            <person name="Wu Y."/>
            <person name="Wyman D."/>
            <person name="Yadav S."/>
            <person name="Yang S."/>
            <person name="Yang X."/>
            <person name="Yeager S."/>
            <person name="Yee E."/>
            <person name="Young G."/>
            <person name="Zainoun J."/>
            <person name="Zembeck L."/>
            <person name="Zimmer A."/>
            <person name="Zody M."/>
            <person name="Lander E."/>
        </authorList>
    </citation>
    <scope>NUCLEOTIDE SEQUENCE [LARGE SCALE GENOMIC DNA]</scope>
</reference>
<dbReference type="InterPro" id="IPR001356">
    <property type="entry name" value="HD"/>
</dbReference>
<dbReference type="PROSITE" id="PS50071">
    <property type="entry name" value="HOMEOBOX_2"/>
    <property type="match status" value="1"/>
</dbReference>
<dbReference type="SMART" id="SM00389">
    <property type="entry name" value="HOX"/>
    <property type="match status" value="1"/>
</dbReference>
<keyword evidence="6" id="KW-1185">Reference proteome</keyword>
<dbReference type="CDD" id="cd00086">
    <property type="entry name" value="homeodomain"/>
    <property type="match status" value="1"/>
</dbReference>
<organism evidence="5 6">
    <name type="scientific">Ciona savignyi</name>
    <name type="common">Pacific transparent sea squirt</name>
    <dbReference type="NCBI Taxonomy" id="51511"/>
    <lineage>
        <taxon>Eukaryota</taxon>
        <taxon>Metazoa</taxon>
        <taxon>Chordata</taxon>
        <taxon>Tunicata</taxon>
        <taxon>Ascidiacea</taxon>
        <taxon>Phlebobranchia</taxon>
        <taxon>Cionidae</taxon>
        <taxon>Ciona</taxon>
    </lineage>
</organism>
<comment type="subcellular location">
    <subcellularLocation>
        <location evidence="1">Nucleus</location>
    </subcellularLocation>
</comment>
<evidence type="ECO:0000313" key="6">
    <source>
        <dbReference type="Proteomes" id="UP000007875"/>
    </source>
</evidence>
<dbReference type="Pfam" id="PF04814">
    <property type="entry name" value="HNF-1_N"/>
    <property type="match status" value="1"/>
</dbReference>
<dbReference type="GO" id="GO:0030073">
    <property type="term" value="P:insulin secretion"/>
    <property type="evidence" value="ECO:0007669"/>
    <property type="project" value="InterPro"/>
</dbReference>
<dbReference type="AlphaFoldDB" id="H2ZGJ3"/>
<protein>
    <submittedName>
        <fullName evidence="5">Uncharacterized protein</fullName>
    </submittedName>
</protein>
<dbReference type="PANTHER" id="PTHR11568:SF1">
    <property type="entry name" value="HEPATOCYTE NUCLEAR FACTOR 1-BETA-LIKE ISOFORM X1"/>
    <property type="match status" value="1"/>
</dbReference>
<keyword evidence="1" id="KW-0371">Homeobox</keyword>
<dbReference type="GO" id="GO:0000981">
    <property type="term" value="F:DNA-binding transcription factor activity, RNA polymerase II-specific"/>
    <property type="evidence" value="ECO:0007669"/>
    <property type="project" value="TreeGrafter"/>
</dbReference>
<feature type="compositionally biased region" description="Basic and acidic residues" evidence="2">
    <location>
        <begin position="19"/>
        <end position="29"/>
    </location>
</feature>
<feature type="domain" description="Homeobox" evidence="3">
    <location>
        <begin position="131"/>
        <end position="207"/>
    </location>
</feature>
<evidence type="ECO:0000259" key="4">
    <source>
        <dbReference type="PROSITE" id="PS51936"/>
    </source>
</evidence>
<evidence type="ECO:0000259" key="3">
    <source>
        <dbReference type="PROSITE" id="PS50071"/>
    </source>
</evidence>
<evidence type="ECO:0000256" key="1">
    <source>
        <dbReference type="PROSITE-ProRule" id="PRU00108"/>
    </source>
</evidence>
<dbReference type="InterPro" id="IPR044869">
    <property type="entry name" value="HNF-1_POU"/>
</dbReference>
<dbReference type="InterPro" id="IPR010982">
    <property type="entry name" value="Lambda_DNA-bd_dom_sf"/>
</dbReference>
<dbReference type="InterPro" id="IPR009057">
    <property type="entry name" value="Homeodomain-like_sf"/>
</dbReference>
<dbReference type="PANTHER" id="PTHR11568">
    <property type="entry name" value="HEPATOCYTE NUCLEAR FACTOR 1"/>
    <property type="match status" value="1"/>
</dbReference>
<dbReference type="HOGENOM" id="CLU_1424868_0_0_1"/>
<dbReference type="OMA" id="KEERXEA"/>
<keyword evidence="1" id="KW-0539">Nucleus</keyword>
<dbReference type="Proteomes" id="UP000007875">
    <property type="component" value="Unassembled WGS sequence"/>
</dbReference>
<feature type="domain" description="POU-specific atypical" evidence="4">
    <location>
        <begin position="21"/>
        <end position="116"/>
    </location>
</feature>
<accession>H2ZGJ3</accession>
<sequence>DKREDHDADQYDCSPTAEKTIDDILKGSPGNDERRALIDNLLRQDPWKAAKNIKNYMGRHNIPQREVVDSTGLNQSHLSQHLNKGTPMKNQKRGLLYAWWAKKKDEVAAQFKIAQSGMGAEQVEEAAGVSPRARRNRFKWGPASQQILYDAYQHQRNPTKEEREELVKKCNRAECNQRGVSPSHANGLGSNLVTEVRVYNWFANRRK</sequence>
<dbReference type="Gene3D" id="1.10.10.60">
    <property type="entry name" value="Homeodomain-like"/>
    <property type="match status" value="1"/>
</dbReference>
<dbReference type="SUPFAM" id="SSF46689">
    <property type="entry name" value="Homeodomain-like"/>
    <property type="match status" value="1"/>
</dbReference>
<name>H2ZGJ3_CIOSA</name>
<dbReference type="PROSITE" id="PS51936">
    <property type="entry name" value="POU_4"/>
    <property type="match status" value="1"/>
</dbReference>
<proteinExistence type="predicted"/>
<reference evidence="5" key="3">
    <citation type="submission" date="2025-09" db="UniProtKB">
        <authorList>
            <consortium name="Ensembl"/>
        </authorList>
    </citation>
    <scope>IDENTIFICATION</scope>
</reference>
<reference evidence="5" key="2">
    <citation type="submission" date="2025-08" db="UniProtKB">
        <authorList>
            <consortium name="Ensembl"/>
        </authorList>
    </citation>
    <scope>IDENTIFICATION</scope>
</reference>
<dbReference type="InterPro" id="IPR006899">
    <property type="entry name" value="HNF-1_N"/>
</dbReference>
<dbReference type="Ensembl" id="ENSCSAVT00000016891.1">
    <property type="protein sequence ID" value="ENSCSAVP00000016709.1"/>
    <property type="gene ID" value="ENSCSAVG00000009827.1"/>
</dbReference>
<evidence type="ECO:0000256" key="2">
    <source>
        <dbReference type="SAM" id="MobiDB-lite"/>
    </source>
</evidence>
<dbReference type="GO" id="GO:0045893">
    <property type="term" value="P:positive regulation of DNA-templated transcription"/>
    <property type="evidence" value="ECO:0007669"/>
    <property type="project" value="InterPro"/>
</dbReference>